<evidence type="ECO:0000313" key="3">
    <source>
        <dbReference type="Proteomes" id="UP000007954"/>
    </source>
</evidence>
<feature type="transmembrane region" description="Helical" evidence="1">
    <location>
        <begin position="258"/>
        <end position="282"/>
    </location>
</feature>
<gene>
    <name evidence="2" type="ordered locus">Hqrw_2522</name>
</gene>
<keyword evidence="1" id="KW-0812">Transmembrane</keyword>
<feature type="transmembrane region" description="Helical" evidence="1">
    <location>
        <begin position="12"/>
        <end position="41"/>
    </location>
</feature>
<keyword evidence="1" id="KW-0472">Membrane</keyword>
<accession>G0LIW4</accession>
<evidence type="ECO:0000313" key="2">
    <source>
        <dbReference type="EMBL" id="CCC40366.1"/>
    </source>
</evidence>
<dbReference type="InterPro" id="IPR045466">
    <property type="entry name" value="DUF6498"/>
</dbReference>
<sequence length="390" mass="41573">MRVIQSDAPTRVAKAILANFVVFVGVVVLEWSVGALLFVYWVEAAVVTVRGAVQGLFAQRQPEDTALTSLPGQSWDEKRGGVSFGPFPPVYPRNIHVVLSGLFAMLIFWPIAGSIVVVAVESSSGGIPVGSLALAVFGVIASHVIGIGEYFWTTQYADWSVRSAMSGSYVLGVFVLGIGGLYALDAIGQTAPVGILIVATTVKLLVDLSRGALGFGLGSSLSPADWADESVERQVPDGDPIAVFETDRRSLLIRAPGLTPLILIAPPYAILPLFAGVIGLFVSTQAGVVTLSAATALVAGGRVIGVDVERGHLEYQVYPHQIVAYDTLLETPQWTVQRKTIENIAINSSIYDLIRPGAPTVIISTYGDDRRLYALACPRGLVNIMRDEDR</sequence>
<feature type="transmembrane region" description="Helical" evidence="1">
    <location>
        <begin position="164"/>
        <end position="184"/>
    </location>
</feature>
<dbReference type="OrthoDB" id="291595at2157"/>
<feature type="transmembrane region" description="Helical" evidence="1">
    <location>
        <begin position="132"/>
        <end position="152"/>
    </location>
</feature>
<dbReference type="HOGENOM" id="CLU_032880_0_0_2"/>
<dbReference type="Proteomes" id="UP000007954">
    <property type="component" value="Chromosome"/>
</dbReference>
<name>G0LIW4_HALWC</name>
<dbReference type="KEGG" id="hwc:Hqrw_2522"/>
<proteinExistence type="predicted"/>
<dbReference type="AlphaFoldDB" id="G0LIW4"/>
<keyword evidence="1" id="KW-1133">Transmembrane helix</keyword>
<dbReference type="EMBL" id="FR746099">
    <property type="protein sequence ID" value="CCC40366.1"/>
    <property type="molecule type" value="Genomic_DNA"/>
</dbReference>
<protein>
    <submittedName>
        <fullName evidence="2">Uncharacterized protein</fullName>
    </submittedName>
</protein>
<evidence type="ECO:0000256" key="1">
    <source>
        <dbReference type="SAM" id="Phobius"/>
    </source>
</evidence>
<feature type="transmembrane region" description="Helical" evidence="1">
    <location>
        <begin position="95"/>
        <end position="120"/>
    </location>
</feature>
<dbReference type="Pfam" id="PF20108">
    <property type="entry name" value="DUF6498"/>
    <property type="match status" value="1"/>
</dbReference>
<reference evidence="2 3" key="1">
    <citation type="journal article" date="2011" name="PLoS ONE">
        <title>Haloquadratum walsbyi: limited diversity in a global pond.</title>
        <authorList>
            <person name="Dyall-Smith M."/>
            <person name="Pfeiffer F."/>
            <person name="Klee K."/>
            <person name="Palm P."/>
            <person name="Gross K."/>
            <person name="Schuster S.C."/>
            <person name="Rampp M."/>
            <person name="Oesterhelt D."/>
        </authorList>
    </citation>
    <scope>NUCLEOTIDE SEQUENCE [LARGE SCALE GENOMIC DNA]</scope>
    <source>
        <strain evidence="3">DSM 16854 / JCM 12705 / C23</strain>
    </source>
</reference>
<organism evidence="2 3">
    <name type="scientific">Haloquadratum walsbyi (strain DSM 16854 / JCM 12705 / C23)</name>
    <dbReference type="NCBI Taxonomy" id="768065"/>
    <lineage>
        <taxon>Archaea</taxon>
        <taxon>Methanobacteriati</taxon>
        <taxon>Methanobacteriota</taxon>
        <taxon>Stenosarchaea group</taxon>
        <taxon>Halobacteria</taxon>
        <taxon>Halobacteriales</taxon>
        <taxon>Haloferacaceae</taxon>
        <taxon>Haloquadratum</taxon>
    </lineage>
</organism>